<protein>
    <recommendedName>
        <fullName evidence="3">Zn(2)-C6 fungal-type domain-containing protein</fullName>
    </recommendedName>
</protein>
<reference evidence="4 5" key="1">
    <citation type="submission" date="2016-03" db="EMBL/GenBank/DDBJ databases">
        <authorList>
            <person name="Ploux O."/>
        </authorList>
    </citation>
    <scope>NUCLEOTIDE SEQUENCE [LARGE SCALE GENOMIC DNA]</scope>
    <source>
        <strain evidence="4 5">UAMH 11012</strain>
    </source>
</reference>
<dbReference type="PANTHER" id="PTHR47784:SF5">
    <property type="entry name" value="STEROL UPTAKE CONTROL PROTEIN 2"/>
    <property type="match status" value="1"/>
</dbReference>
<sequence length="430" mass="46890">MSTNPANPAPSKTRRSHTKSRGGCAECKRRKLKCNEAKPICAGCTKREVTCVYSKMVSRAAPSKDAGQESTPRPNALIPTLDPAIGTNGAHSAFQTAISPGALVAGQSPNSAPRGIGQFNMEDMTLWHQFICKTSPTLASPWGNELPSLALNCDYLLHGILALGALHLAYCNQLGPAKQGHYSYVANHHYDLALCPFQQAMANVTAENANQLFAFSTLLLIFNYASNRSPGPAFPFAAAEATEGVSNWLACLRGCSAIFAIAQEYVEAGPMGFLISTGTQMQAALQAGAKPTAEDDNSLTQIKNVVLNNPSVKSSTTDDEMDAYLDAIERLRALLAATTQPLDSILRRAACSIWPTRVSDTFVRLLSEKRPPAMIIMAHYCLLLRGLEDVWYMEHRGLNLFQIVERSLGDEWAIYVEHPRRELTRKSYGR</sequence>
<dbReference type="GO" id="GO:0001228">
    <property type="term" value="F:DNA-binding transcription activator activity, RNA polymerase II-specific"/>
    <property type="evidence" value="ECO:0007669"/>
    <property type="project" value="TreeGrafter"/>
</dbReference>
<evidence type="ECO:0000256" key="1">
    <source>
        <dbReference type="ARBA" id="ARBA00023242"/>
    </source>
</evidence>
<dbReference type="InterPro" id="IPR053157">
    <property type="entry name" value="Sterol_Uptake_Regulator"/>
</dbReference>
<dbReference type="GO" id="GO:0008270">
    <property type="term" value="F:zinc ion binding"/>
    <property type="evidence" value="ECO:0007669"/>
    <property type="project" value="InterPro"/>
</dbReference>
<dbReference type="InterPro" id="IPR021858">
    <property type="entry name" value="Fun_TF"/>
</dbReference>
<gene>
    <name evidence="4" type="ORF">PAC_12567</name>
</gene>
<dbReference type="EMBL" id="FJOG01000021">
    <property type="protein sequence ID" value="CZR62670.1"/>
    <property type="molecule type" value="Genomic_DNA"/>
</dbReference>
<dbReference type="InterPro" id="IPR001138">
    <property type="entry name" value="Zn2Cys6_DnaBD"/>
</dbReference>
<organism evidence="4 5">
    <name type="scientific">Phialocephala subalpina</name>
    <dbReference type="NCBI Taxonomy" id="576137"/>
    <lineage>
        <taxon>Eukaryota</taxon>
        <taxon>Fungi</taxon>
        <taxon>Dikarya</taxon>
        <taxon>Ascomycota</taxon>
        <taxon>Pezizomycotina</taxon>
        <taxon>Leotiomycetes</taxon>
        <taxon>Helotiales</taxon>
        <taxon>Mollisiaceae</taxon>
        <taxon>Phialocephala</taxon>
        <taxon>Phialocephala fortinii species complex</taxon>
    </lineage>
</organism>
<evidence type="ECO:0000313" key="5">
    <source>
        <dbReference type="Proteomes" id="UP000184330"/>
    </source>
</evidence>
<dbReference type="OrthoDB" id="5386330at2759"/>
<accession>A0A1L7XCA1</accession>
<dbReference type="SMART" id="SM00066">
    <property type="entry name" value="GAL4"/>
    <property type="match status" value="1"/>
</dbReference>
<keyword evidence="5" id="KW-1185">Reference proteome</keyword>
<dbReference type="PROSITE" id="PS50048">
    <property type="entry name" value="ZN2_CY6_FUNGAL_2"/>
    <property type="match status" value="1"/>
</dbReference>
<evidence type="ECO:0000256" key="2">
    <source>
        <dbReference type="SAM" id="MobiDB-lite"/>
    </source>
</evidence>
<dbReference type="Pfam" id="PF11951">
    <property type="entry name" value="Fungal_trans_2"/>
    <property type="match status" value="1"/>
</dbReference>
<dbReference type="PANTHER" id="PTHR47784">
    <property type="entry name" value="STEROL UPTAKE CONTROL PROTEIN 2"/>
    <property type="match status" value="1"/>
</dbReference>
<feature type="domain" description="Zn(2)-C6 fungal-type" evidence="3">
    <location>
        <begin position="23"/>
        <end position="53"/>
    </location>
</feature>
<dbReference type="Proteomes" id="UP000184330">
    <property type="component" value="Unassembled WGS sequence"/>
</dbReference>
<dbReference type="SUPFAM" id="SSF57701">
    <property type="entry name" value="Zn2/Cys6 DNA-binding domain"/>
    <property type="match status" value="1"/>
</dbReference>
<dbReference type="Pfam" id="PF00172">
    <property type="entry name" value="Zn_clus"/>
    <property type="match status" value="1"/>
</dbReference>
<dbReference type="Gene3D" id="4.10.240.10">
    <property type="entry name" value="Zn(2)-C6 fungal-type DNA-binding domain"/>
    <property type="match status" value="1"/>
</dbReference>
<keyword evidence="1" id="KW-0539">Nucleus</keyword>
<dbReference type="CDD" id="cd00067">
    <property type="entry name" value="GAL4"/>
    <property type="match status" value="1"/>
</dbReference>
<name>A0A1L7XCA1_9HELO</name>
<dbReference type="InterPro" id="IPR036864">
    <property type="entry name" value="Zn2-C6_fun-type_DNA-bd_sf"/>
</dbReference>
<dbReference type="AlphaFoldDB" id="A0A1L7XCA1"/>
<feature type="region of interest" description="Disordered" evidence="2">
    <location>
        <begin position="1"/>
        <end position="22"/>
    </location>
</feature>
<dbReference type="PROSITE" id="PS00463">
    <property type="entry name" value="ZN2_CY6_FUNGAL_1"/>
    <property type="match status" value="1"/>
</dbReference>
<proteinExistence type="predicted"/>
<evidence type="ECO:0000313" key="4">
    <source>
        <dbReference type="EMBL" id="CZR62670.1"/>
    </source>
</evidence>
<evidence type="ECO:0000259" key="3">
    <source>
        <dbReference type="PROSITE" id="PS50048"/>
    </source>
</evidence>